<reference evidence="2 3" key="1">
    <citation type="submission" date="2016-07" db="EMBL/GenBank/DDBJ databases">
        <title>Multiple horizontal gene transfer events from other fungi enriched the ability of initially mycotrophic Trichoderma (Ascomycota) to feed on dead plant biomass.</title>
        <authorList>
            <consortium name="DOE Joint Genome Institute"/>
            <person name="Aerts A."/>
            <person name="Atanasova L."/>
            <person name="Chenthamara K."/>
            <person name="Zhang J."/>
            <person name="Grujic M."/>
            <person name="Henrissat B."/>
            <person name="Kuo A."/>
            <person name="Salamov A."/>
            <person name="Lipzen A."/>
            <person name="Labutti K."/>
            <person name="Barry K."/>
            <person name="Miao Y."/>
            <person name="Rahimi M.J."/>
            <person name="Shen Q."/>
            <person name="Grigoriev I.V."/>
            <person name="Kubicek C.P."/>
            <person name="Druzhinina I.S."/>
        </authorList>
    </citation>
    <scope>NUCLEOTIDE SEQUENCE [LARGE SCALE GENOMIC DNA]</scope>
    <source>
        <strain evidence="2 3">ATCC 18648</strain>
    </source>
</reference>
<dbReference type="Pfam" id="PF06985">
    <property type="entry name" value="HET"/>
    <property type="match status" value="1"/>
</dbReference>
<dbReference type="OrthoDB" id="2157530at2759"/>
<dbReference type="InterPro" id="IPR010730">
    <property type="entry name" value="HET"/>
</dbReference>
<evidence type="ECO:0000313" key="3">
    <source>
        <dbReference type="Proteomes" id="UP000240760"/>
    </source>
</evidence>
<gene>
    <name evidence="2" type="ORF">M440DRAFT_1471114</name>
</gene>
<evidence type="ECO:0000259" key="1">
    <source>
        <dbReference type="Pfam" id="PF06985"/>
    </source>
</evidence>
<evidence type="ECO:0000313" key="2">
    <source>
        <dbReference type="EMBL" id="PTB75397.1"/>
    </source>
</evidence>
<protein>
    <submittedName>
        <fullName evidence="2">HET-domain-containing protein</fullName>
    </submittedName>
</protein>
<name>A0A2T4C1F5_TRILO</name>
<accession>A0A2T4C1F5</accession>
<dbReference type="EMBL" id="KZ679134">
    <property type="protein sequence ID" value="PTB75397.1"/>
    <property type="molecule type" value="Genomic_DNA"/>
</dbReference>
<dbReference type="STRING" id="983965.A0A2T4C1F5"/>
<keyword evidence="3" id="KW-1185">Reference proteome</keyword>
<dbReference type="AlphaFoldDB" id="A0A2T4C1F5"/>
<sequence length="826" mass="93566">MHPYSLYNYYRPTMTTLNFEIRILRLEPSTPSSSEIRASLIKSSLLHLREQGVFFEALSYTWGQASVTKDIIINGTTFPVTANLYAFLQQYQEPDQTADLWIDAICINQADLLEKNHQIPMMTMIYAAASKLVIWLGESSSDSDLALEWISHLGSGSPYDKMPNTPNNAWQAMQSFLSRPWWKRIWIVQELVTGAMGIKLEKASVLCGNARIAWMNVVIAAARMKAYEDDKRQAFPTITEILELDSLRDSAGNYFMKQPTPQGLFDLICRYRHFLATNGRDKIYAIWNMFATVPSKRLEARYDRSVEEVYVDFAAQLLSGETGLELLRHCGNGSPDIPSWAPDWSPEYDAPKGLIGADGTRTESNVGYVISPLVNSSEAEKERERRIKRLEWTAKGSAAVKSLDDVPAHFTIHNVPEATKEQIKELLPRDDVIFVIADETRHLPDNPDVVQQVELITERKMKKWLLQELRHSDAEPLYKAAASTQATLNIDKSTRSLQAKGILWDEIEVCHDSFVRDVDEDFVDATRFMVAVGCCKHLAMTNQSAGRMYPQAADLLEAFWSTPFPRYQEWLPEIPESWIPGEPPVTATTTGLIEVAEVSEALNHSMFATHAEKGEGSPQFLNQLRPDLKERVFPAHDDEHVALVSRLASTWSQQPYDLYHRPFDLLSVIPDPYWGTRCQENEIAKQQARKRKAGCLKSSLDAIKDPLDREFLNRAYDRVDEVLKQQPSLVPQDTLPAGIEKYALGRRFFITKKGYFGLGPQKAEPGDRIAVMLGTGVPFVLRRCSTAEGKRGWKIMGECYVHGIMQGEVIQKWELGSAEARMLHIV</sequence>
<dbReference type="Pfam" id="PF26639">
    <property type="entry name" value="Het-6_barrel"/>
    <property type="match status" value="1"/>
</dbReference>
<organism evidence="2 3">
    <name type="scientific">Trichoderma longibrachiatum ATCC 18648</name>
    <dbReference type="NCBI Taxonomy" id="983965"/>
    <lineage>
        <taxon>Eukaryota</taxon>
        <taxon>Fungi</taxon>
        <taxon>Dikarya</taxon>
        <taxon>Ascomycota</taxon>
        <taxon>Pezizomycotina</taxon>
        <taxon>Sordariomycetes</taxon>
        <taxon>Hypocreomycetidae</taxon>
        <taxon>Hypocreales</taxon>
        <taxon>Hypocreaceae</taxon>
        <taxon>Trichoderma</taxon>
    </lineage>
</organism>
<dbReference type="InterPro" id="IPR052895">
    <property type="entry name" value="HetReg/Transcr_Mod"/>
</dbReference>
<dbReference type="PANTHER" id="PTHR24148:SF73">
    <property type="entry name" value="HET DOMAIN PROTEIN (AFU_ORTHOLOGUE AFUA_8G01020)"/>
    <property type="match status" value="1"/>
</dbReference>
<proteinExistence type="predicted"/>
<dbReference type="Proteomes" id="UP000240760">
    <property type="component" value="Unassembled WGS sequence"/>
</dbReference>
<feature type="domain" description="Heterokaryon incompatibility" evidence="1">
    <location>
        <begin position="55"/>
        <end position="190"/>
    </location>
</feature>
<dbReference type="PANTHER" id="PTHR24148">
    <property type="entry name" value="ANKYRIN REPEAT DOMAIN-CONTAINING PROTEIN 39 HOMOLOG-RELATED"/>
    <property type="match status" value="1"/>
</dbReference>